<dbReference type="VEuPathDB" id="FungiDB:RhiirA1_404207"/>
<dbReference type="VEuPathDB" id="FungiDB:RhiirFUN_002001"/>
<evidence type="ECO:0000313" key="3">
    <source>
        <dbReference type="Proteomes" id="UP000234323"/>
    </source>
</evidence>
<proteinExistence type="predicted"/>
<reference evidence="2 3" key="1">
    <citation type="submission" date="2015-10" db="EMBL/GenBank/DDBJ databases">
        <title>Genome analyses suggest a sexual origin of heterokaryosis in a supposedly ancient asexual fungus.</title>
        <authorList>
            <person name="Ropars J."/>
            <person name="Sedzielewska K."/>
            <person name="Noel J."/>
            <person name="Charron P."/>
            <person name="Farinelli L."/>
            <person name="Marton T."/>
            <person name="Kruger M."/>
            <person name="Pelin A."/>
            <person name="Brachmann A."/>
            <person name="Corradi N."/>
        </authorList>
    </citation>
    <scope>NUCLEOTIDE SEQUENCE [LARGE SCALE GENOMIC DNA]</scope>
    <source>
        <strain evidence="2 3">A4</strain>
    </source>
</reference>
<dbReference type="AlphaFoldDB" id="A0A2I1H8Z6"/>
<evidence type="ECO:0000313" key="2">
    <source>
        <dbReference type="EMBL" id="PKY55348.1"/>
    </source>
</evidence>
<gene>
    <name evidence="2" type="ORF">RhiirA4_474724</name>
</gene>
<feature type="region of interest" description="Disordered" evidence="1">
    <location>
        <begin position="287"/>
        <end position="340"/>
    </location>
</feature>
<sequence length="550" mass="64023">MDEEDLAQLKEWGLSYEEIKNKRLITKFEKLMAEFIEKKLGVKRLNEIREEIIWYVNNGEREETSKLMNYAEENEIDTNEKELIRLWNMGYEMDEIFEDGFLEKFHEIKDELEPKGRKGKKAEVDEETEELNTLHEIITEQGYEIGKADIRRLIKMGFDRYKLILDGVIEKYLENRDKDDKDIQRILMQLLEAKGYGKVLDRESDEFDESDESNETTEESETMKVFEEIIRIDLKMLGYDSLEDEELDKQILQWRIENTKECKKCEDEKLKKEFRIGREICIECEESQDEDSLRKSETSLEEEERSSDESEKLINTPGKSPSEHSDSEQEKEESKKSIIKTPIVPITPVKPKTMGATRNEVQTDLSTLLDTIYGQNLGLDWNNSAIPAITLTGLQGEIQNNTNAIGNLNTNRGTVVEIPIFYGTKGEDPEEWVNKFEETFTENGLGNDDAQKFRIAKAKLMGGASDWLKTEGVNITDWNTNGDHNLRLRARIIQKYASDDIKDKCISKFFGMQIPRDSVNFYRILGDLIFYGFLKNPLINLKDLLGFYKL</sequence>
<name>A0A2I1H8Z6_9GLOM</name>
<evidence type="ECO:0000256" key="1">
    <source>
        <dbReference type="SAM" id="MobiDB-lite"/>
    </source>
</evidence>
<feature type="compositionally biased region" description="Basic and acidic residues" evidence="1">
    <location>
        <begin position="321"/>
        <end position="336"/>
    </location>
</feature>
<dbReference type="VEuPathDB" id="FungiDB:RhiirA1_405295"/>
<organism evidence="2 3">
    <name type="scientific">Rhizophagus irregularis</name>
    <dbReference type="NCBI Taxonomy" id="588596"/>
    <lineage>
        <taxon>Eukaryota</taxon>
        <taxon>Fungi</taxon>
        <taxon>Fungi incertae sedis</taxon>
        <taxon>Mucoromycota</taxon>
        <taxon>Glomeromycotina</taxon>
        <taxon>Glomeromycetes</taxon>
        <taxon>Glomerales</taxon>
        <taxon>Glomeraceae</taxon>
        <taxon>Rhizophagus</taxon>
    </lineage>
</organism>
<accession>A0A2I1H8Z6</accession>
<feature type="region of interest" description="Disordered" evidence="1">
    <location>
        <begin position="202"/>
        <end position="222"/>
    </location>
</feature>
<protein>
    <submittedName>
        <fullName evidence="2">Uncharacterized protein</fullName>
    </submittedName>
</protein>
<feature type="compositionally biased region" description="Acidic residues" evidence="1">
    <location>
        <begin position="203"/>
        <end position="220"/>
    </location>
</feature>
<dbReference type="Proteomes" id="UP000234323">
    <property type="component" value="Unassembled WGS sequence"/>
</dbReference>
<comment type="caution">
    <text evidence="2">The sequence shown here is derived from an EMBL/GenBank/DDBJ whole genome shotgun (WGS) entry which is preliminary data.</text>
</comment>
<dbReference type="EMBL" id="LLXI01001830">
    <property type="protein sequence ID" value="PKY55348.1"/>
    <property type="molecule type" value="Genomic_DNA"/>
</dbReference>
<keyword evidence="3" id="KW-1185">Reference proteome</keyword>
<dbReference type="VEuPathDB" id="FungiDB:RhiirFUN_013629"/>